<dbReference type="GO" id="GO:0016530">
    <property type="term" value="F:metallochaperone activity"/>
    <property type="evidence" value="ECO:0007669"/>
    <property type="project" value="TreeGrafter"/>
</dbReference>
<dbReference type="PANTHER" id="PTHR43680">
    <property type="entry name" value="NITRATE REDUCTASE MOLYBDENUM COFACTOR ASSEMBLY CHAPERONE"/>
    <property type="match status" value="1"/>
</dbReference>
<dbReference type="RefSeq" id="WP_214617086.1">
    <property type="nucleotide sequence ID" value="NZ_WOFH01000006.1"/>
</dbReference>
<sequence length="195" mass="20964">MTVRLVRQAASLLLSYPDADWPATLDLVAGSLAGARGPAPAALARFCADVADVPPLELGARYVATFDRDRRRTLHLTYYTDGDTRARGARLAGMKALYRRHGWNHEDAELPDFLPVMLEFAARVPDAGSELLAAHRPGLELLRLALRDAGSGYEAVIGAVCSTLPGASPRDREAARALARSGPPTETVGVEGHRR</sequence>
<protein>
    <submittedName>
        <fullName evidence="3">Nitrate reductase molybdenum cofactor assembly chaperone</fullName>
    </submittedName>
</protein>
<comment type="caution">
    <text evidence="3">The sequence shown here is derived from an EMBL/GenBank/DDBJ whole genome shotgun (WGS) entry which is preliminary data.</text>
</comment>
<proteinExistence type="predicted"/>
<dbReference type="EMBL" id="WOFH01000006">
    <property type="protein sequence ID" value="MUN38478.1"/>
    <property type="molecule type" value="Genomic_DNA"/>
</dbReference>
<dbReference type="NCBIfam" id="TIGR00684">
    <property type="entry name" value="narJ"/>
    <property type="match status" value="1"/>
</dbReference>
<dbReference type="AlphaFoldDB" id="A0A7K1L1Z9"/>
<keyword evidence="4" id="KW-1185">Reference proteome</keyword>
<dbReference type="Gene3D" id="1.10.3480.10">
    <property type="entry name" value="TorD-like"/>
    <property type="match status" value="1"/>
</dbReference>
<dbReference type="InterPro" id="IPR020945">
    <property type="entry name" value="DMSO/NO3_reduct_chaperone"/>
</dbReference>
<dbReference type="Pfam" id="PF02613">
    <property type="entry name" value="Nitrate_red_del"/>
    <property type="match status" value="1"/>
</dbReference>
<dbReference type="InterPro" id="IPR036411">
    <property type="entry name" value="TorD-like_sf"/>
</dbReference>
<gene>
    <name evidence="3" type="primary">narJ</name>
    <name evidence="3" type="ORF">GNZ18_17960</name>
</gene>
<dbReference type="GO" id="GO:0042128">
    <property type="term" value="P:nitrate assimilation"/>
    <property type="evidence" value="ECO:0007669"/>
    <property type="project" value="UniProtKB-KW"/>
</dbReference>
<evidence type="ECO:0000313" key="3">
    <source>
        <dbReference type="EMBL" id="MUN38478.1"/>
    </source>
</evidence>
<organism evidence="3 4">
    <name type="scientific">Actinomadura litoris</name>
    <dbReference type="NCBI Taxonomy" id="2678616"/>
    <lineage>
        <taxon>Bacteria</taxon>
        <taxon>Bacillati</taxon>
        <taxon>Actinomycetota</taxon>
        <taxon>Actinomycetes</taxon>
        <taxon>Streptosporangiales</taxon>
        <taxon>Thermomonosporaceae</taxon>
        <taxon>Actinomadura</taxon>
    </lineage>
</organism>
<feature type="region of interest" description="Disordered" evidence="2">
    <location>
        <begin position="167"/>
        <end position="195"/>
    </location>
</feature>
<dbReference type="GO" id="GO:0051131">
    <property type="term" value="P:chaperone-mediated protein complex assembly"/>
    <property type="evidence" value="ECO:0007669"/>
    <property type="project" value="InterPro"/>
</dbReference>
<dbReference type="Proteomes" id="UP000432015">
    <property type="component" value="Unassembled WGS sequence"/>
</dbReference>
<reference evidence="3 4" key="1">
    <citation type="submission" date="2019-11" db="EMBL/GenBank/DDBJ databases">
        <authorList>
            <person name="Cao P."/>
        </authorList>
    </citation>
    <scope>NUCLEOTIDE SEQUENCE [LARGE SCALE GENOMIC DNA]</scope>
    <source>
        <strain evidence="3 4">NEAU-AAG5</strain>
    </source>
</reference>
<keyword evidence="1" id="KW-0534">Nitrate assimilation</keyword>
<evidence type="ECO:0000256" key="1">
    <source>
        <dbReference type="ARBA" id="ARBA00023063"/>
    </source>
</evidence>
<dbReference type="PANTHER" id="PTHR43680:SF2">
    <property type="entry name" value="NITRATE REDUCTASE MOLYBDENUM COFACTOR ASSEMBLY CHAPERONE NARJ"/>
    <property type="match status" value="1"/>
</dbReference>
<dbReference type="InterPro" id="IPR003765">
    <property type="entry name" value="NO3_reductase_chaperone_NarJ"/>
</dbReference>
<dbReference type="GO" id="GO:0051082">
    <property type="term" value="F:unfolded protein binding"/>
    <property type="evidence" value="ECO:0007669"/>
    <property type="project" value="InterPro"/>
</dbReference>
<accession>A0A7K1L1Z9</accession>
<evidence type="ECO:0000256" key="2">
    <source>
        <dbReference type="SAM" id="MobiDB-lite"/>
    </source>
</evidence>
<evidence type="ECO:0000313" key="4">
    <source>
        <dbReference type="Proteomes" id="UP000432015"/>
    </source>
</evidence>
<name>A0A7K1L1Z9_9ACTN</name>
<dbReference type="SUPFAM" id="SSF89155">
    <property type="entry name" value="TorD-like"/>
    <property type="match status" value="1"/>
</dbReference>